<reference evidence="2" key="1">
    <citation type="submission" date="2021-03" db="EMBL/GenBank/DDBJ databases">
        <title>Comparative Genomics and Metabolomics in the genus Turicibacter.</title>
        <authorList>
            <person name="Maki J."/>
            <person name="Looft T."/>
        </authorList>
    </citation>
    <scope>NUCLEOTIDE SEQUENCE</scope>
    <source>
        <strain evidence="2">ISU324</strain>
    </source>
</reference>
<proteinExistence type="predicted"/>
<name>A0A9Q9CLS7_9FIRM</name>
<keyword evidence="1" id="KW-0472">Membrane</keyword>
<dbReference type="AlphaFoldDB" id="A0A9Q9CLS7"/>
<dbReference type="SUPFAM" id="SSF54001">
    <property type="entry name" value="Cysteine proteinases"/>
    <property type="match status" value="1"/>
</dbReference>
<keyword evidence="1" id="KW-1133">Transmembrane helix</keyword>
<organism evidence="2 3">
    <name type="scientific">Turicibacter bilis</name>
    <dbReference type="NCBI Taxonomy" id="2735723"/>
    <lineage>
        <taxon>Bacteria</taxon>
        <taxon>Bacillati</taxon>
        <taxon>Bacillota</taxon>
        <taxon>Erysipelotrichia</taxon>
        <taxon>Erysipelotrichales</taxon>
        <taxon>Turicibacteraceae</taxon>
        <taxon>Turicibacter</taxon>
    </lineage>
</organism>
<gene>
    <name evidence="2" type="ORF">J0J70_08700</name>
</gene>
<dbReference type="RefSeq" id="WP_212724221.1">
    <property type="nucleotide sequence ID" value="NZ_CP071250.1"/>
</dbReference>
<dbReference type="InterPro" id="IPR024453">
    <property type="entry name" value="Peptidase_C92"/>
</dbReference>
<dbReference type="EMBL" id="CP071250">
    <property type="protein sequence ID" value="UUF07701.1"/>
    <property type="molecule type" value="Genomic_DNA"/>
</dbReference>
<dbReference type="Gene3D" id="3.90.1720.10">
    <property type="entry name" value="endopeptidase domain like (from Nostoc punctiforme)"/>
    <property type="match status" value="1"/>
</dbReference>
<evidence type="ECO:0000313" key="2">
    <source>
        <dbReference type="EMBL" id="UUF07701.1"/>
    </source>
</evidence>
<dbReference type="Proteomes" id="UP001058072">
    <property type="component" value="Chromosome"/>
</dbReference>
<dbReference type="InterPro" id="IPR038765">
    <property type="entry name" value="Papain-like_cys_pep_sf"/>
</dbReference>
<protein>
    <recommendedName>
        <fullName evidence="4">Permuted papain-like amidase YaeF/Yiix C92 family enzyme</fullName>
    </recommendedName>
</protein>
<keyword evidence="1" id="KW-0812">Transmembrane</keyword>
<sequence length="227" mass="26107">MKPNYYFITFLFFILIISMLNFLVELNAYTPNHAENSISVMKQATEDFKVVDYPISLITLEERCVDEQNQQVKCHQLQDIQNGDILITKSNHTLLYRHGHAGIVLDAEAGLVLEALGYGTSSRLESLEKWDYYPTVKVLRLKNRTEETITELVERAMSDFLDINYNLIATKTNMNLTHCSDVVWKVFNAIGVDIDSNGGWLVTPKDISQSQYLYEVESYGFSDERAW</sequence>
<feature type="transmembrane region" description="Helical" evidence="1">
    <location>
        <begin position="6"/>
        <end position="24"/>
    </location>
</feature>
<evidence type="ECO:0008006" key="4">
    <source>
        <dbReference type="Google" id="ProtNLM"/>
    </source>
</evidence>
<evidence type="ECO:0000313" key="3">
    <source>
        <dbReference type="Proteomes" id="UP001058072"/>
    </source>
</evidence>
<evidence type="ECO:0000256" key="1">
    <source>
        <dbReference type="SAM" id="Phobius"/>
    </source>
</evidence>
<accession>A0A9Q9CLS7</accession>
<dbReference type="Pfam" id="PF05708">
    <property type="entry name" value="Peptidase_C92"/>
    <property type="match status" value="1"/>
</dbReference>